<feature type="transmembrane region" description="Helical" evidence="2">
    <location>
        <begin position="355"/>
        <end position="378"/>
    </location>
</feature>
<gene>
    <name evidence="4" type="ORF">ISN45_At04g013110</name>
</gene>
<dbReference type="CDD" id="cd00882">
    <property type="entry name" value="Ras_like_GTPase"/>
    <property type="match status" value="1"/>
</dbReference>
<sequence length="849" mass="95652">MGGDTLKDDVVDEESSRSSSSSPCSCCFSDDLGFKDVVSEENFTKFSNHVTDLRRREKAYQEILQSHDLLLRTSKRKLRQARNEILSYTPGSWSDVKLSDYNIPKTTSIMLVGPKGAGKSSLVNKITRVIEDDAFLLDRAQESFGTPSKGGTYFVQEYMIPRGGSASFCLFDTRGLSRISSSDNSTMIEQWMTKGVLDGEPVIWTSDSSDLKDRLIRDGGTGYERKKVDSVIFVINAVEILKSMECETSYASMISTVFNSPILSFKDDKPAVVMTHGDMLSREERARVRVFLGELLGIPPYKQIFDIPESRDTATAITICNLLCYSLQHADKNFVFLPKKNFTISKVGGGGLTKWISLLDIISIALVLFMALASIWFVTHNPVSGQKLADETQQKLLKFPSPWLNNLTHKAKPMRRFGPKRIIKGPNLACVQHPKSEFVPESEPRSIDLHIARRLWFNEEQVAEAEPSFDWRTTRRLCMIIGITHGLLRIPKAEYDAMIKKMDDLFFRVVSVLIAFLALRGPVKDSASTELLQAMGFTDDFFLSAYLAVAHIILTFLGSLLGAYFDDFRLFDEAAILSGFAMCFCLVMELYSHDTLARLGFFTKCFSIALFGLIIILVVPSYAYSHSAQIAQCLQNMWGRVSGFWDSDSLIGLPKHYRQHAMLKTIGEDLGEVMDMDITNQSAKVKVLLDDLQPLIKETMVDFPDGSEALVSLDYKNMKNHCFHCQRLTHEKKACPGLRKEIEESSKSKPSFQPAASKERVRNYYTPHNNYTAPLDTGSISKRCDSPNYAPSKSGRNTGSRKTRESNKSASKDCYHSGYRSSGVDSRRNFHPYRTLFREQRQEIPSKPL</sequence>
<keyword evidence="2" id="KW-0812">Transmembrane</keyword>
<feature type="compositionally biased region" description="Basic and acidic residues" evidence="1">
    <location>
        <begin position="802"/>
        <end position="815"/>
    </location>
</feature>
<dbReference type="PANTHER" id="PTHR14241:SF32">
    <property type="entry name" value="VWFA DOMAIN-CONTAINING PROTEIN-RELATED"/>
    <property type="match status" value="1"/>
</dbReference>
<feature type="compositionally biased region" description="Polar residues" evidence="1">
    <location>
        <begin position="789"/>
        <end position="800"/>
    </location>
</feature>
<feature type="transmembrane region" description="Helical" evidence="2">
    <location>
        <begin position="599"/>
        <end position="619"/>
    </location>
</feature>
<reference evidence="4 5" key="1">
    <citation type="submission" date="2020-12" db="EMBL/GenBank/DDBJ databases">
        <title>Concerted genomic and epigenomic changes stabilize Arabidopsis allopolyploids.</title>
        <authorList>
            <person name="Chen Z."/>
        </authorList>
    </citation>
    <scope>NUCLEOTIDE SEQUENCE [LARGE SCALE GENOMIC DNA]</scope>
    <source>
        <strain evidence="4">Allo738</strain>
        <tissue evidence="4">Leaf</tissue>
    </source>
</reference>
<feature type="transmembrane region" description="Helical" evidence="2">
    <location>
        <begin position="543"/>
        <end position="565"/>
    </location>
</feature>
<organism evidence="4 5">
    <name type="scientific">Arabidopsis thaliana x Arabidopsis arenosa</name>
    <dbReference type="NCBI Taxonomy" id="1240361"/>
    <lineage>
        <taxon>Eukaryota</taxon>
        <taxon>Viridiplantae</taxon>
        <taxon>Streptophyta</taxon>
        <taxon>Embryophyta</taxon>
        <taxon>Tracheophyta</taxon>
        <taxon>Spermatophyta</taxon>
        <taxon>Magnoliopsida</taxon>
        <taxon>eudicotyledons</taxon>
        <taxon>Gunneridae</taxon>
        <taxon>Pentapetalae</taxon>
        <taxon>rosids</taxon>
        <taxon>malvids</taxon>
        <taxon>Brassicales</taxon>
        <taxon>Brassicaceae</taxon>
        <taxon>Camelineae</taxon>
        <taxon>Arabidopsis</taxon>
    </lineage>
</organism>
<dbReference type="Pfam" id="PF14392">
    <property type="entry name" value="zf-CCHC_4"/>
    <property type="match status" value="1"/>
</dbReference>
<feature type="domain" description="Zinc knuckle CX2CX4HX4C" evidence="3">
    <location>
        <begin position="693"/>
        <end position="736"/>
    </location>
</feature>
<evidence type="ECO:0000256" key="2">
    <source>
        <dbReference type="SAM" id="Phobius"/>
    </source>
</evidence>
<evidence type="ECO:0000259" key="3">
    <source>
        <dbReference type="Pfam" id="PF14392"/>
    </source>
</evidence>
<comment type="caution">
    <text evidence="4">The sequence shown here is derived from an EMBL/GenBank/DDBJ whole genome shotgun (WGS) entry which is preliminary data.</text>
</comment>
<feature type="region of interest" description="Disordered" evidence="1">
    <location>
        <begin position="1"/>
        <end position="24"/>
    </location>
</feature>
<dbReference type="AlphaFoldDB" id="A0A8T2DUL5"/>
<dbReference type="InterPro" id="IPR025836">
    <property type="entry name" value="Zn_knuckle_CX2CX4HX4C"/>
</dbReference>
<feature type="transmembrane region" description="Helical" evidence="2">
    <location>
        <begin position="505"/>
        <end position="523"/>
    </location>
</feature>
<dbReference type="Proteomes" id="UP000694240">
    <property type="component" value="Chromosome 4"/>
</dbReference>
<keyword evidence="2" id="KW-1133">Transmembrane helix</keyword>
<evidence type="ECO:0000313" key="4">
    <source>
        <dbReference type="EMBL" id="KAG7615765.1"/>
    </source>
</evidence>
<feature type="transmembrane region" description="Helical" evidence="2">
    <location>
        <begin position="574"/>
        <end position="593"/>
    </location>
</feature>
<protein>
    <submittedName>
        <fullName evidence="4">Zinc knuckle CX2CX4HX4C</fullName>
    </submittedName>
</protein>
<proteinExistence type="predicted"/>
<accession>A0A8T2DUL5</accession>
<feature type="region of interest" description="Disordered" evidence="1">
    <location>
        <begin position="740"/>
        <end position="849"/>
    </location>
</feature>
<feature type="compositionally biased region" description="Basic and acidic residues" evidence="1">
    <location>
        <begin position="836"/>
        <end position="849"/>
    </location>
</feature>
<evidence type="ECO:0000313" key="5">
    <source>
        <dbReference type="Proteomes" id="UP000694240"/>
    </source>
</evidence>
<keyword evidence="5" id="KW-1185">Reference proteome</keyword>
<evidence type="ECO:0000256" key="1">
    <source>
        <dbReference type="SAM" id="MobiDB-lite"/>
    </source>
</evidence>
<dbReference type="PANTHER" id="PTHR14241">
    <property type="entry name" value="INTERFERON-INDUCED PROTEIN 44"/>
    <property type="match status" value="1"/>
</dbReference>
<dbReference type="EMBL" id="JAEFBK010000004">
    <property type="protein sequence ID" value="KAG7615765.1"/>
    <property type="molecule type" value="Genomic_DNA"/>
</dbReference>
<keyword evidence="2" id="KW-0472">Membrane</keyword>
<name>A0A8T2DUL5_9BRAS</name>